<dbReference type="STRING" id="223786.SAMN05216234_103113"/>
<accession>A0A1I5LQE0</accession>
<dbReference type="GO" id="GO:0016740">
    <property type="term" value="F:transferase activity"/>
    <property type="evidence" value="ECO:0007669"/>
    <property type="project" value="UniProtKB-KW"/>
</dbReference>
<dbReference type="Proteomes" id="UP000199227">
    <property type="component" value="Unassembled WGS sequence"/>
</dbReference>
<gene>
    <name evidence="1" type="ORF">SAMN05216234_103113</name>
</gene>
<protein>
    <submittedName>
        <fullName evidence="1">Hydrogenase maturation factor HypF (Carbamoyltransferase)</fullName>
    </submittedName>
</protein>
<proteinExistence type="predicted"/>
<sequence>MILVFKFVNITENGVLERVLLRTLSNSSCNGHLIRKDDNTELYVESDSAEELENFANELALSVPHSIFMKDYSVEAVESIPELPDWEDKFSKPDAIPPCPKCLLDVENSESKQFGNIFTSCEVCGYSVEPANVKLTNFAKEIELPADSNHNEIFDSLAKVIHNGGCATVTTMNGTVTVSALTQKNIVKFPVDEVVTYDVHTASRFFEMQKGEVLALGSIEKPRIRLQITAALKEKYPFFNSAFANVKLPDDMVLFLLMRALKKMGDELFYISKRVDPSLPISFTFSSNTPSLKPLNVVVTDAGNAIVASGERTILPWRGKGFGKKSLSLCSEYVGIMEGDFAEVVHQDQLAGKDIEVDELLVSENEEAPETKAPIIRYSHRHAAFFSVLGQHNLLDKKLAGIYISKSYDSAIMIHSQKFGLVDFIRFDFDYQTFDEIFSGIENMDETGAKLLSNFKKKFPDRLEQLADNTIKKDGSSIMTLFGVIGVILGFGEDNIEAARNLLDNAAEFKGKKGPRIDYKLKEERQLNPLWSIRTAMSFKLAGVDDLTLSFGVVESFSEFLSTMIDDIETDMGLDGVVFCGSLFGEKKILQKSNMLIAKNHSVYFNKAMPLDDINIAYGSLLLTLR</sequence>
<dbReference type="EMBL" id="FOXB01000003">
    <property type="protein sequence ID" value="SFO98991.1"/>
    <property type="molecule type" value="Genomic_DNA"/>
</dbReference>
<dbReference type="OrthoDB" id="5318537at2"/>
<reference evidence="1 2" key="1">
    <citation type="submission" date="2016-10" db="EMBL/GenBank/DDBJ databases">
        <authorList>
            <person name="de Groot N.N."/>
        </authorList>
    </citation>
    <scope>NUCLEOTIDE SEQUENCE [LARGE SCALE GENOMIC DNA]</scope>
    <source>
        <strain evidence="1 2">EP1-55-1</strain>
    </source>
</reference>
<evidence type="ECO:0000313" key="2">
    <source>
        <dbReference type="Proteomes" id="UP000199227"/>
    </source>
</evidence>
<dbReference type="AlphaFoldDB" id="A0A1I5LQE0"/>
<evidence type="ECO:0000313" key="1">
    <source>
        <dbReference type="EMBL" id="SFO98991.1"/>
    </source>
</evidence>
<keyword evidence="2" id="KW-1185">Reference proteome</keyword>
<organism evidence="1 2">
    <name type="scientific">Hydrogenimonas thermophila</name>
    <dbReference type="NCBI Taxonomy" id="223786"/>
    <lineage>
        <taxon>Bacteria</taxon>
        <taxon>Pseudomonadati</taxon>
        <taxon>Campylobacterota</taxon>
        <taxon>Epsilonproteobacteria</taxon>
        <taxon>Campylobacterales</taxon>
        <taxon>Hydrogenimonadaceae</taxon>
        <taxon>Hydrogenimonas</taxon>
    </lineage>
</organism>
<name>A0A1I5LQE0_9BACT</name>
<keyword evidence="1" id="KW-0808">Transferase</keyword>
<dbReference type="RefSeq" id="WP_092910591.1">
    <property type="nucleotide sequence ID" value="NZ_FOXB01000003.1"/>
</dbReference>